<dbReference type="AlphaFoldDB" id="A0A177AUU1"/>
<gene>
    <name evidence="1" type="ORF">A3Q56_07137</name>
</gene>
<feature type="non-terminal residue" evidence="1">
    <location>
        <position position="55"/>
    </location>
</feature>
<dbReference type="Proteomes" id="UP000078046">
    <property type="component" value="Unassembled WGS sequence"/>
</dbReference>
<name>A0A177AUU1_9BILA</name>
<keyword evidence="2" id="KW-1185">Reference proteome</keyword>
<organism evidence="1 2">
    <name type="scientific">Intoshia linei</name>
    <dbReference type="NCBI Taxonomy" id="1819745"/>
    <lineage>
        <taxon>Eukaryota</taxon>
        <taxon>Metazoa</taxon>
        <taxon>Spiralia</taxon>
        <taxon>Lophotrochozoa</taxon>
        <taxon>Mesozoa</taxon>
        <taxon>Orthonectida</taxon>
        <taxon>Rhopaluridae</taxon>
        <taxon>Intoshia</taxon>
    </lineage>
</organism>
<evidence type="ECO:0000313" key="1">
    <source>
        <dbReference type="EMBL" id="OAF65153.1"/>
    </source>
</evidence>
<sequence>MGQKKNLTKHEKTKITKLLSEVNSLLEIASKIERNIVIGTCKETIIVIKRTFSVS</sequence>
<accession>A0A177AUU1</accession>
<dbReference type="EMBL" id="LWCA01001421">
    <property type="protein sequence ID" value="OAF65153.1"/>
    <property type="molecule type" value="Genomic_DNA"/>
</dbReference>
<proteinExistence type="predicted"/>
<reference evidence="1 2" key="1">
    <citation type="submission" date="2016-04" db="EMBL/GenBank/DDBJ databases">
        <title>The genome of Intoshia linei affirms orthonectids as highly simplified spiralians.</title>
        <authorList>
            <person name="Mikhailov K.V."/>
            <person name="Slusarev G.S."/>
            <person name="Nikitin M.A."/>
            <person name="Logacheva M.D."/>
            <person name="Penin A."/>
            <person name="Aleoshin V."/>
            <person name="Panchin Y.V."/>
        </authorList>
    </citation>
    <scope>NUCLEOTIDE SEQUENCE [LARGE SCALE GENOMIC DNA]</scope>
    <source>
        <strain evidence="1">Intl2013</strain>
        <tissue evidence="1">Whole animal</tissue>
    </source>
</reference>
<evidence type="ECO:0000313" key="2">
    <source>
        <dbReference type="Proteomes" id="UP000078046"/>
    </source>
</evidence>
<protein>
    <submittedName>
        <fullName evidence="1">Uncharacterized protein</fullName>
    </submittedName>
</protein>
<comment type="caution">
    <text evidence="1">The sequence shown here is derived from an EMBL/GenBank/DDBJ whole genome shotgun (WGS) entry which is preliminary data.</text>
</comment>